<organism evidence="2 3">
    <name type="scientific">Planobispora longispora</name>
    <dbReference type="NCBI Taxonomy" id="28887"/>
    <lineage>
        <taxon>Bacteria</taxon>
        <taxon>Bacillati</taxon>
        <taxon>Actinomycetota</taxon>
        <taxon>Actinomycetes</taxon>
        <taxon>Streptosporangiales</taxon>
        <taxon>Streptosporangiaceae</taxon>
        <taxon>Planobispora</taxon>
    </lineage>
</organism>
<comment type="caution">
    <text evidence="2">The sequence shown here is derived from an EMBL/GenBank/DDBJ whole genome shotgun (WGS) entry which is preliminary data.</text>
</comment>
<dbReference type="Proteomes" id="UP000616724">
    <property type="component" value="Unassembled WGS sequence"/>
</dbReference>
<evidence type="ECO:0000313" key="2">
    <source>
        <dbReference type="EMBL" id="GIH76101.1"/>
    </source>
</evidence>
<accession>A0A8J3RL10</accession>
<evidence type="ECO:0000313" key="3">
    <source>
        <dbReference type="Proteomes" id="UP000616724"/>
    </source>
</evidence>
<feature type="compositionally biased region" description="Acidic residues" evidence="1">
    <location>
        <begin position="50"/>
        <end position="62"/>
    </location>
</feature>
<dbReference type="AlphaFoldDB" id="A0A8J3RL10"/>
<dbReference type="EMBL" id="BOOH01000019">
    <property type="protein sequence ID" value="GIH76101.1"/>
    <property type="molecule type" value="Genomic_DNA"/>
</dbReference>
<proteinExistence type="predicted"/>
<name>A0A8J3RL10_9ACTN</name>
<feature type="region of interest" description="Disordered" evidence="1">
    <location>
        <begin position="1"/>
        <end position="123"/>
    </location>
</feature>
<sequence>MSETPRYVSERADERTGGQVTGGPAEEAVEAARPGGSARRIDQPDAKELADEEAAPEQEPEGSELVGRGGDNELEGNPQRAAASQRLWDGSTATSRIDEVMPRGQDEDPAGARDADGRGGTAT</sequence>
<gene>
    <name evidence="2" type="ORF">Plo01_25300</name>
</gene>
<feature type="compositionally biased region" description="Basic and acidic residues" evidence="1">
    <location>
        <begin position="39"/>
        <end position="49"/>
    </location>
</feature>
<protein>
    <submittedName>
        <fullName evidence="2">Uncharacterized protein</fullName>
    </submittedName>
</protein>
<reference evidence="2 3" key="1">
    <citation type="submission" date="2021-01" db="EMBL/GenBank/DDBJ databases">
        <title>Whole genome shotgun sequence of Planobispora longispora NBRC 13918.</title>
        <authorList>
            <person name="Komaki H."/>
            <person name="Tamura T."/>
        </authorList>
    </citation>
    <scope>NUCLEOTIDE SEQUENCE [LARGE SCALE GENOMIC DNA]</scope>
    <source>
        <strain evidence="2 3">NBRC 13918</strain>
    </source>
</reference>
<evidence type="ECO:0000256" key="1">
    <source>
        <dbReference type="SAM" id="MobiDB-lite"/>
    </source>
</evidence>
<dbReference type="RefSeq" id="WP_203890719.1">
    <property type="nucleotide sequence ID" value="NZ_BOOH01000019.1"/>
</dbReference>
<feature type="compositionally biased region" description="Basic and acidic residues" evidence="1">
    <location>
        <begin position="96"/>
        <end position="117"/>
    </location>
</feature>
<keyword evidence="3" id="KW-1185">Reference proteome</keyword>